<evidence type="ECO:0000256" key="1">
    <source>
        <dbReference type="ARBA" id="ARBA00001974"/>
    </source>
</evidence>
<dbReference type="PRINTS" id="PR00411">
    <property type="entry name" value="PNDRDTASEI"/>
</dbReference>
<dbReference type="InterPro" id="IPR036188">
    <property type="entry name" value="FAD/NAD-bd_sf"/>
</dbReference>
<keyword evidence="4" id="KW-0274">FAD</keyword>
<dbReference type="GO" id="GO:0004499">
    <property type="term" value="F:N,N-dimethylaniline monooxygenase activity"/>
    <property type="evidence" value="ECO:0007669"/>
    <property type="project" value="InterPro"/>
</dbReference>
<feature type="transmembrane region" description="Helical" evidence="8">
    <location>
        <begin position="12"/>
        <end position="28"/>
    </location>
</feature>
<dbReference type="GO" id="GO:0050661">
    <property type="term" value="F:NADP binding"/>
    <property type="evidence" value="ECO:0007669"/>
    <property type="project" value="InterPro"/>
</dbReference>
<evidence type="ECO:0000256" key="3">
    <source>
        <dbReference type="ARBA" id="ARBA00022630"/>
    </source>
</evidence>
<keyword evidence="8" id="KW-0812">Transmembrane</keyword>
<sequence>MASHDKTQATSLDVVVIGAGFAGLYALYRFREDGFSTRAYEEGENVGGVWYWSRYPGARCDSESIYYNYTFSDELLQEWTWSSRYPEQPEILSYLNYMADKFDLRQDIQFKTRVTAAHFDNEHNRWQIYLNDDTSISAKYLITGVGCLSATNIPDFKGLDSFEGEWYHTGNWPHEKVKFDGKRVGVIGTGSSGVQSIPVIAQEASHLTVFQRTPQYAVPARNHAYDPNFIRQTKENYNEIKRKMYNSWGALPFVPHNRSALEDTPEERRKVYEDAWQKGGEGFAAATYNDLLFSEESNETASEFIRNKIRETVHDPEVAEKLLPTHYYATKRPILDTYYYETYNRDNVTLLDVKKDPVEEVTPSGVRTAEAEYDLDILVFATGYDGMTGPLFKIDIHGEDGTTLKEKWKDGAETRTYLGMTTAGFPNFFMITGPESPSVLANVPTAIEQHVNWIANCIQYLSDHEIEKIEAKEEAEEAWSEHCNEVAQATLFPKTESWYTGANIAGKPSGRFPIYLAGFPIYRQKCNEVAANGYEGFWMYKKEMRNIEKNHVTTE</sequence>
<dbReference type="PANTHER" id="PTHR43098:SF3">
    <property type="entry name" value="L-ORNITHINE N(5)-MONOOXYGENASE-RELATED"/>
    <property type="match status" value="1"/>
</dbReference>
<reference evidence="9 10" key="1">
    <citation type="submission" date="2016-10" db="EMBL/GenBank/DDBJ databases">
        <authorList>
            <person name="de Groot N.N."/>
        </authorList>
    </citation>
    <scope>NUCLEOTIDE SEQUENCE [LARGE SCALE GENOMIC DNA]</scope>
    <source>
        <strain evidence="9 10">DSM 21771</strain>
    </source>
</reference>
<dbReference type="EMBL" id="FNEN01000003">
    <property type="protein sequence ID" value="SDI56568.1"/>
    <property type="molecule type" value="Genomic_DNA"/>
</dbReference>
<dbReference type="AlphaFoldDB" id="A0A1G8LLL3"/>
<keyword evidence="3" id="KW-0285">Flavoprotein</keyword>
<dbReference type="Pfam" id="PF00743">
    <property type="entry name" value="FMO-like"/>
    <property type="match status" value="1"/>
</dbReference>
<organism evidence="9 10">
    <name type="scientific">Natribacillus halophilus</name>
    <dbReference type="NCBI Taxonomy" id="549003"/>
    <lineage>
        <taxon>Bacteria</taxon>
        <taxon>Bacillati</taxon>
        <taxon>Bacillota</taxon>
        <taxon>Bacilli</taxon>
        <taxon>Bacillales</taxon>
        <taxon>Bacillaceae</taxon>
        <taxon>Natribacillus</taxon>
    </lineage>
</organism>
<evidence type="ECO:0000256" key="2">
    <source>
        <dbReference type="ARBA" id="ARBA00010139"/>
    </source>
</evidence>
<keyword evidence="10" id="KW-1185">Reference proteome</keyword>
<dbReference type="Proteomes" id="UP000198853">
    <property type="component" value="Unassembled WGS sequence"/>
</dbReference>
<evidence type="ECO:0000313" key="10">
    <source>
        <dbReference type="Proteomes" id="UP000198853"/>
    </source>
</evidence>
<dbReference type="InterPro" id="IPR020946">
    <property type="entry name" value="Flavin_mOase-like"/>
</dbReference>
<dbReference type="RefSeq" id="WP_090396676.1">
    <property type="nucleotide sequence ID" value="NZ_FNEN01000003.1"/>
</dbReference>
<dbReference type="InterPro" id="IPR050775">
    <property type="entry name" value="FAD-binding_Monooxygenases"/>
</dbReference>
<evidence type="ECO:0000256" key="6">
    <source>
        <dbReference type="ARBA" id="ARBA00023002"/>
    </source>
</evidence>
<name>A0A1G8LLL3_9BACI</name>
<comment type="cofactor">
    <cofactor evidence="1">
        <name>FAD</name>
        <dbReference type="ChEBI" id="CHEBI:57692"/>
    </cofactor>
</comment>
<keyword evidence="6" id="KW-0560">Oxidoreductase</keyword>
<evidence type="ECO:0000256" key="8">
    <source>
        <dbReference type="SAM" id="Phobius"/>
    </source>
</evidence>
<keyword evidence="8" id="KW-1133">Transmembrane helix</keyword>
<evidence type="ECO:0000256" key="4">
    <source>
        <dbReference type="ARBA" id="ARBA00022827"/>
    </source>
</evidence>
<protein>
    <submittedName>
        <fullName evidence="9">Predicted flavoprotein CzcO associated with the cation diffusion facilitator CzcD</fullName>
    </submittedName>
</protein>
<gene>
    <name evidence="9" type="ORF">SAMN04488123_103158</name>
</gene>
<proteinExistence type="inferred from homology"/>
<evidence type="ECO:0000313" key="9">
    <source>
        <dbReference type="EMBL" id="SDI56568.1"/>
    </source>
</evidence>
<keyword evidence="5" id="KW-0521">NADP</keyword>
<evidence type="ECO:0000256" key="7">
    <source>
        <dbReference type="ARBA" id="ARBA00023033"/>
    </source>
</evidence>
<keyword evidence="8" id="KW-0472">Membrane</keyword>
<evidence type="ECO:0000256" key="5">
    <source>
        <dbReference type="ARBA" id="ARBA00022857"/>
    </source>
</evidence>
<dbReference type="Gene3D" id="3.50.50.60">
    <property type="entry name" value="FAD/NAD(P)-binding domain"/>
    <property type="match status" value="3"/>
</dbReference>
<dbReference type="GO" id="GO:0050660">
    <property type="term" value="F:flavin adenine dinucleotide binding"/>
    <property type="evidence" value="ECO:0007669"/>
    <property type="project" value="InterPro"/>
</dbReference>
<dbReference type="PANTHER" id="PTHR43098">
    <property type="entry name" value="L-ORNITHINE N(5)-MONOOXYGENASE-RELATED"/>
    <property type="match status" value="1"/>
</dbReference>
<dbReference type="SUPFAM" id="SSF51905">
    <property type="entry name" value="FAD/NAD(P)-binding domain"/>
    <property type="match status" value="3"/>
</dbReference>
<dbReference type="OrthoDB" id="9778740at2"/>
<comment type="similarity">
    <text evidence="2">Belongs to the FAD-binding monooxygenase family.</text>
</comment>
<accession>A0A1G8LLL3</accession>
<keyword evidence="7" id="KW-0503">Monooxygenase</keyword>